<accession>A0A8S5QQM2</accession>
<proteinExistence type="predicted"/>
<evidence type="ECO:0000313" key="1">
    <source>
        <dbReference type="EMBL" id="DAE21115.1"/>
    </source>
</evidence>
<name>A0A8S5QQM2_9CAUD</name>
<protein>
    <submittedName>
        <fullName evidence="1">ATP-dependent target DNA activator B</fullName>
    </submittedName>
</protein>
<organism evidence="1">
    <name type="scientific">Siphoviridae sp. ctRCE13</name>
    <dbReference type="NCBI Taxonomy" id="2826332"/>
    <lineage>
        <taxon>Viruses</taxon>
        <taxon>Duplodnaviria</taxon>
        <taxon>Heunggongvirae</taxon>
        <taxon>Uroviricota</taxon>
        <taxon>Caudoviricetes</taxon>
    </lineage>
</organism>
<dbReference type="InterPro" id="IPR010982">
    <property type="entry name" value="Lambda_DNA-bd_dom_sf"/>
</dbReference>
<dbReference type="EMBL" id="BK015707">
    <property type="protein sequence ID" value="DAE21115.1"/>
    <property type="molecule type" value="Genomic_DNA"/>
</dbReference>
<dbReference type="SUPFAM" id="SSF47413">
    <property type="entry name" value="lambda repressor-like DNA-binding domains"/>
    <property type="match status" value="1"/>
</dbReference>
<sequence length="71" mass="8259">MKINKDMLLLLIEARFDNNKTKFAETIGISREYLTNILNGKKDSDSAKLCNAVFLYCESNNLNYKDYIFLN</sequence>
<reference evidence="1" key="1">
    <citation type="journal article" date="2021" name="Proc. Natl. Acad. Sci. U.S.A.">
        <title>A Catalog of Tens of Thousands of Viruses from Human Metagenomes Reveals Hidden Associations with Chronic Diseases.</title>
        <authorList>
            <person name="Tisza M.J."/>
            <person name="Buck C.B."/>
        </authorList>
    </citation>
    <scope>NUCLEOTIDE SEQUENCE</scope>
    <source>
        <strain evidence="1">CtRCE13</strain>
    </source>
</reference>
<dbReference type="GO" id="GO:0003677">
    <property type="term" value="F:DNA binding"/>
    <property type="evidence" value="ECO:0007669"/>
    <property type="project" value="InterPro"/>
</dbReference>